<dbReference type="Proteomes" id="UP000185544">
    <property type="component" value="Chromosome"/>
</dbReference>
<keyword evidence="1" id="KW-0175">Coiled coil</keyword>
<proteinExistence type="predicted"/>
<feature type="coiled-coil region" evidence="1">
    <location>
        <begin position="17"/>
        <end position="44"/>
    </location>
</feature>
<organism evidence="2 3">
    <name type="scientific">Pajaroellobacter abortibovis</name>
    <dbReference type="NCBI Taxonomy" id="1882918"/>
    <lineage>
        <taxon>Bacteria</taxon>
        <taxon>Pseudomonadati</taxon>
        <taxon>Myxococcota</taxon>
        <taxon>Polyangia</taxon>
        <taxon>Polyangiales</taxon>
        <taxon>Polyangiaceae</taxon>
    </lineage>
</organism>
<sequence length="119" mass="13427">MKRGSLERPILAYLVQLGLQDQQLQVFEEKLHRLRERVANWILQREVYSTSVIESLSEHSSEAKGGRLSTTDLALYRLQALVYLVDDGLEEKGQSPSHSALCVEAGTVVTHRVNARLLL</sequence>
<reference evidence="2 3" key="1">
    <citation type="submission" date="2016-08" db="EMBL/GenBank/DDBJ databases">
        <title>Identification and validation of antigenic proteins from Pajaroellobacter abortibovis using de-novo genome sequence assembly and reverse vaccinology.</title>
        <authorList>
            <person name="Welly B.T."/>
            <person name="Miller M.R."/>
            <person name="Stott J.L."/>
            <person name="Blanchard M.T."/>
            <person name="Islas-Trejo A.D."/>
            <person name="O'Rourke S.M."/>
            <person name="Young A.E."/>
            <person name="Medrano J.F."/>
            <person name="Van Eenennaam A.L."/>
        </authorList>
    </citation>
    <scope>NUCLEOTIDE SEQUENCE [LARGE SCALE GENOMIC DNA]</scope>
    <source>
        <strain evidence="2 3">BTF92-0548A/99-0131</strain>
    </source>
</reference>
<dbReference type="RefSeq" id="WP_075276447.1">
    <property type="nucleotide sequence ID" value="NZ_CP016908.1"/>
</dbReference>
<dbReference type="STRING" id="1882918.BCY86_03235"/>
<accession>A0A1L6MWK4</accession>
<keyword evidence="3" id="KW-1185">Reference proteome</keyword>
<evidence type="ECO:0000256" key="1">
    <source>
        <dbReference type="SAM" id="Coils"/>
    </source>
</evidence>
<gene>
    <name evidence="2" type="ORF">BCY86_03235</name>
</gene>
<dbReference type="AlphaFoldDB" id="A0A1L6MWK4"/>
<name>A0A1L6MWK4_9BACT</name>
<dbReference type="KEGG" id="pabo:BCY86_03235"/>
<protein>
    <submittedName>
        <fullName evidence="2">Uncharacterized protein</fullName>
    </submittedName>
</protein>
<evidence type="ECO:0000313" key="2">
    <source>
        <dbReference type="EMBL" id="APR99798.1"/>
    </source>
</evidence>
<dbReference type="EMBL" id="CP016908">
    <property type="protein sequence ID" value="APR99798.1"/>
    <property type="molecule type" value="Genomic_DNA"/>
</dbReference>
<evidence type="ECO:0000313" key="3">
    <source>
        <dbReference type="Proteomes" id="UP000185544"/>
    </source>
</evidence>